<organism evidence="4 5">
    <name type="scientific">Dietzia aerolata</name>
    <dbReference type="NCBI Taxonomy" id="595984"/>
    <lineage>
        <taxon>Bacteria</taxon>
        <taxon>Bacillati</taxon>
        <taxon>Actinomycetota</taxon>
        <taxon>Actinomycetes</taxon>
        <taxon>Mycobacteriales</taxon>
        <taxon>Dietziaceae</taxon>
        <taxon>Dietzia</taxon>
    </lineage>
</organism>
<keyword evidence="2" id="KW-0732">Signal</keyword>
<dbReference type="EMBL" id="JBHMDY010000008">
    <property type="protein sequence ID" value="MFB9260711.1"/>
    <property type="molecule type" value="Genomic_DNA"/>
</dbReference>
<proteinExistence type="predicted"/>
<evidence type="ECO:0000256" key="2">
    <source>
        <dbReference type="SAM" id="SignalP"/>
    </source>
</evidence>
<dbReference type="InterPro" id="IPR032109">
    <property type="entry name" value="Big_3_5"/>
</dbReference>
<feature type="signal peptide" evidence="2">
    <location>
        <begin position="1"/>
        <end position="28"/>
    </location>
</feature>
<feature type="chain" id="PRO_5046162006" evidence="2">
    <location>
        <begin position="29"/>
        <end position="501"/>
    </location>
</feature>
<reference evidence="4 5" key="1">
    <citation type="submission" date="2024-09" db="EMBL/GenBank/DDBJ databases">
        <authorList>
            <person name="Sun Q."/>
            <person name="Mori K."/>
        </authorList>
    </citation>
    <scope>NUCLEOTIDE SEQUENCE [LARGE SCALE GENOMIC DNA]</scope>
    <source>
        <strain evidence="4 5">CCM 7659</strain>
    </source>
</reference>
<dbReference type="Pfam" id="PF16640">
    <property type="entry name" value="Big_3_5"/>
    <property type="match status" value="3"/>
</dbReference>
<dbReference type="Gene3D" id="2.60.40.10">
    <property type="entry name" value="Immunoglobulins"/>
    <property type="match status" value="3"/>
</dbReference>
<feature type="domain" description="Bacterial Ig-like" evidence="3">
    <location>
        <begin position="277"/>
        <end position="357"/>
    </location>
</feature>
<evidence type="ECO:0000313" key="4">
    <source>
        <dbReference type="EMBL" id="MFB9260711.1"/>
    </source>
</evidence>
<comment type="caution">
    <text evidence="4">The sequence shown here is derived from an EMBL/GenBank/DDBJ whole genome shotgun (WGS) entry which is preliminary data.</text>
</comment>
<gene>
    <name evidence="4" type="ORF">ACFFVD_12950</name>
</gene>
<dbReference type="RefSeq" id="WP_182631223.1">
    <property type="nucleotide sequence ID" value="NZ_JBHMDY010000008.1"/>
</dbReference>
<evidence type="ECO:0000259" key="3">
    <source>
        <dbReference type="Pfam" id="PF16640"/>
    </source>
</evidence>
<dbReference type="InterPro" id="IPR013783">
    <property type="entry name" value="Ig-like_fold"/>
</dbReference>
<dbReference type="Proteomes" id="UP001589700">
    <property type="component" value="Unassembled WGS sequence"/>
</dbReference>
<feature type="domain" description="Bacterial Ig-like" evidence="3">
    <location>
        <begin position="374"/>
        <end position="452"/>
    </location>
</feature>
<feature type="compositionally biased region" description="Low complexity" evidence="1">
    <location>
        <begin position="489"/>
        <end position="501"/>
    </location>
</feature>
<sequence>MRRALAAASATAIAGAALVVGGAGVSQAAPTAPAKGSQGGVSYERTVSESSPVWGDEITITNKVTRGSNLWQVYWIEDVKPDCLEYIPGSTTWSVSGKTYTEASNPGEVFVSPGSTKIDPPLANSWAPPITFSAGYRVTCAAGPLPTGGPKWNTTNAISGAANFSSNGPTIDVRRMGTSVWLAQPVNPEVNQTVMLRATAKDVPDGGLVGFSVDGVHVGDGTVSDGQATLEWTPTTAGTKQVKASFGQTGTHGGSTSQDRTVVVSPTNVASTVAITTSGDLKVGQSVRITATVSPEGAGGEVEFFDDNNPIGHAPVGADGTAAIDWIPSVAGQRSIDANFSGRTGVNPSNSGLAVNIAEADPESQSTTTTLADIESVQVGHETTLKATVVAGEVGGTVTFYDGSTVIGTAPVQADGTATMPWTPTTDGDRTIRAAYSGHGVYLASQDTESVFVAPKVVNPDPDPDPVDPTEPGTGSLGSLTGSGGGDSASGSLGSLSSFGS</sequence>
<keyword evidence="5" id="KW-1185">Reference proteome</keyword>
<evidence type="ECO:0000256" key="1">
    <source>
        <dbReference type="SAM" id="MobiDB-lite"/>
    </source>
</evidence>
<feature type="domain" description="Bacterial Ig-like" evidence="3">
    <location>
        <begin position="185"/>
        <end position="264"/>
    </location>
</feature>
<feature type="region of interest" description="Disordered" evidence="1">
    <location>
        <begin position="455"/>
        <end position="501"/>
    </location>
</feature>
<evidence type="ECO:0000313" key="5">
    <source>
        <dbReference type="Proteomes" id="UP001589700"/>
    </source>
</evidence>
<name>A0ABV5JSU0_9ACTN</name>
<accession>A0ABV5JSU0</accession>
<protein>
    <submittedName>
        <fullName evidence="4">Ig-like domain-containing protein</fullName>
    </submittedName>
</protein>